<keyword evidence="2" id="KW-1185">Reference proteome</keyword>
<reference evidence="1 2" key="1">
    <citation type="submission" date="2022-04" db="EMBL/GenBank/DDBJ databases">
        <title>Genome sequence of C. roseum typestrain.</title>
        <authorList>
            <person name="Poehlein A."/>
            <person name="Schoch T."/>
            <person name="Duerre P."/>
            <person name="Daniel R."/>
        </authorList>
    </citation>
    <scope>NUCLEOTIDE SEQUENCE [LARGE SCALE GENOMIC DNA]</scope>
    <source>
        <strain evidence="1 2">DSM 7320</strain>
    </source>
</reference>
<protein>
    <submittedName>
        <fullName evidence="1">Uncharacterized protein</fullName>
    </submittedName>
</protein>
<name>A0A1S8L0U9_9CLOT</name>
<dbReference type="AlphaFoldDB" id="A0A1S8L0U9"/>
<dbReference type="KEGG" id="crw:CROST_017370"/>
<evidence type="ECO:0000313" key="1">
    <source>
        <dbReference type="EMBL" id="URZ11021.1"/>
    </source>
</evidence>
<evidence type="ECO:0000313" key="2">
    <source>
        <dbReference type="Proteomes" id="UP000190951"/>
    </source>
</evidence>
<dbReference type="Proteomes" id="UP000190951">
    <property type="component" value="Chromosome"/>
</dbReference>
<gene>
    <name evidence="1" type="ORF">CROST_017370</name>
</gene>
<accession>A0A1S8L0U9</accession>
<proteinExistence type="predicted"/>
<dbReference type="STRING" id="84029.CROST_33490"/>
<organism evidence="1 2">
    <name type="scientific">Clostridium felsineum</name>
    <dbReference type="NCBI Taxonomy" id="36839"/>
    <lineage>
        <taxon>Bacteria</taxon>
        <taxon>Bacillati</taxon>
        <taxon>Bacillota</taxon>
        <taxon>Clostridia</taxon>
        <taxon>Eubacteriales</taxon>
        <taxon>Clostridiaceae</taxon>
        <taxon>Clostridium</taxon>
    </lineage>
</organism>
<dbReference type="EMBL" id="CP096983">
    <property type="protein sequence ID" value="URZ11021.1"/>
    <property type="molecule type" value="Genomic_DNA"/>
</dbReference>
<sequence length="51" mass="5348">MAAIQHAVAAVAVVKVAVRAVKVVVQADVRVILYGGKGFITVILVVYKKKG</sequence>